<feature type="transmembrane region" description="Helical" evidence="1">
    <location>
        <begin position="84"/>
        <end position="105"/>
    </location>
</feature>
<reference evidence="3 4" key="1">
    <citation type="submission" date="2019-08" db="EMBL/GenBank/DDBJ databases">
        <title>Draft genome sequences of two oriental melons (Cucumis melo L. var makuwa).</title>
        <authorList>
            <person name="Kwon S.-Y."/>
        </authorList>
    </citation>
    <scope>NUCLEOTIDE SEQUENCE [LARGE SCALE GENOMIC DNA]</scope>
    <source>
        <strain evidence="4">cv. Chang Bougi</strain>
        <tissue evidence="3">Leaf</tissue>
    </source>
</reference>
<dbReference type="PANTHER" id="PTHR10992:SF1002">
    <property type="entry name" value="SALICYLIC ACID-BINDING PROTEIN 2-LIKE"/>
    <property type="match status" value="1"/>
</dbReference>
<keyword evidence="1" id="KW-0812">Transmembrane</keyword>
<evidence type="ECO:0000313" key="4">
    <source>
        <dbReference type="Proteomes" id="UP000321947"/>
    </source>
</evidence>
<keyword evidence="1" id="KW-1133">Transmembrane helix</keyword>
<evidence type="ECO:0000313" key="3">
    <source>
        <dbReference type="EMBL" id="TYJ96886.1"/>
    </source>
</evidence>
<dbReference type="GO" id="GO:0009696">
    <property type="term" value="P:salicylic acid metabolic process"/>
    <property type="evidence" value="ECO:0007669"/>
    <property type="project" value="TreeGrafter"/>
</dbReference>
<dbReference type="Pfam" id="PF12697">
    <property type="entry name" value="Abhydrolase_6"/>
    <property type="match status" value="1"/>
</dbReference>
<sequence length="371" mass="40675">MAKRRQGMELGSGANVVAGPSYLASYYSPYSSLSPHPLYGSSLGKSLGIRMDSMIHKPSSYRWLGSPTLQWKDAERTKMKNSSVLLTHLDSLLLVLLILLASPVAGHPTKKKTQFVLVHGSFHGAWSWYKLSTILQSWGHNVTALDMAASGIDPIQPKTVSSAFQYFHPLTEFLAGLPSDERVVLVGHSFGGIGVAAAMEDFPEKISVGVFVTATMPGPNLTLSDILVENGKQAPPPLDSHYVYDDGEDKPPTSIIVGSLTLAKHLYSLSPPEDLTLATMLVRSLPLFKINDSKFKFTRERFGSVKRAFVVTEKDLAAPKKFQMWMIENNPPDITVEIRGSDHMAMVSKPLELAHGLQHIVQQCSLLDFSS</sequence>
<dbReference type="PANTHER" id="PTHR10992">
    <property type="entry name" value="METHYLESTERASE FAMILY MEMBER"/>
    <property type="match status" value="1"/>
</dbReference>
<proteinExistence type="predicted"/>
<evidence type="ECO:0000256" key="1">
    <source>
        <dbReference type="SAM" id="Phobius"/>
    </source>
</evidence>
<dbReference type="GO" id="GO:0009694">
    <property type="term" value="P:jasmonic acid metabolic process"/>
    <property type="evidence" value="ECO:0007669"/>
    <property type="project" value="TreeGrafter"/>
</dbReference>
<dbReference type="EMBL" id="SSTD01019198">
    <property type="protein sequence ID" value="TYJ96886.1"/>
    <property type="molecule type" value="Genomic_DNA"/>
</dbReference>
<protein>
    <submittedName>
        <fullName evidence="3">Salicylic acid-binding protein 2-like</fullName>
    </submittedName>
</protein>
<keyword evidence="1" id="KW-0472">Membrane</keyword>
<dbReference type="InterPro" id="IPR045889">
    <property type="entry name" value="MES/HNL"/>
</dbReference>
<feature type="domain" description="AB hydrolase-1" evidence="2">
    <location>
        <begin position="115"/>
        <end position="354"/>
    </location>
</feature>
<dbReference type="InterPro" id="IPR029058">
    <property type="entry name" value="AB_hydrolase_fold"/>
</dbReference>
<dbReference type="SUPFAM" id="SSF53474">
    <property type="entry name" value="alpha/beta-Hydrolases"/>
    <property type="match status" value="1"/>
</dbReference>
<dbReference type="GO" id="GO:0080030">
    <property type="term" value="F:methyl indole-3-acetate esterase activity"/>
    <property type="evidence" value="ECO:0007669"/>
    <property type="project" value="TreeGrafter"/>
</dbReference>
<organism evidence="3 4">
    <name type="scientific">Cucumis melo var. makuwa</name>
    <name type="common">Oriental melon</name>
    <dbReference type="NCBI Taxonomy" id="1194695"/>
    <lineage>
        <taxon>Eukaryota</taxon>
        <taxon>Viridiplantae</taxon>
        <taxon>Streptophyta</taxon>
        <taxon>Embryophyta</taxon>
        <taxon>Tracheophyta</taxon>
        <taxon>Spermatophyta</taxon>
        <taxon>Magnoliopsida</taxon>
        <taxon>eudicotyledons</taxon>
        <taxon>Gunneridae</taxon>
        <taxon>Pentapetalae</taxon>
        <taxon>rosids</taxon>
        <taxon>fabids</taxon>
        <taxon>Cucurbitales</taxon>
        <taxon>Cucurbitaceae</taxon>
        <taxon>Benincaseae</taxon>
        <taxon>Cucumis</taxon>
    </lineage>
</organism>
<comment type="caution">
    <text evidence="3">The sequence shown here is derived from an EMBL/GenBank/DDBJ whole genome shotgun (WGS) entry which is preliminary data.</text>
</comment>
<evidence type="ECO:0000259" key="2">
    <source>
        <dbReference type="Pfam" id="PF12697"/>
    </source>
</evidence>
<name>A0A5D3BD36_CUCMM</name>
<dbReference type="GO" id="GO:0080032">
    <property type="term" value="F:methyl jasmonate esterase activity"/>
    <property type="evidence" value="ECO:0007669"/>
    <property type="project" value="TreeGrafter"/>
</dbReference>
<gene>
    <name evidence="3" type="ORF">E5676_scaffold10G00510</name>
</gene>
<dbReference type="InterPro" id="IPR000073">
    <property type="entry name" value="AB_hydrolase_1"/>
</dbReference>
<dbReference type="AlphaFoldDB" id="A0A5D3BD36"/>
<accession>A0A5D3BD36</accession>
<dbReference type="Proteomes" id="UP000321947">
    <property type="component" value="Unassembled WGS sequence"/>
</dbReference>
<dbReference type="GO" id="GO:0080031">
    <property type="term" value="F:methyl salicylate esterase activity"/>
    <property type="evidence" value="ECO:0007669"/>
    <property type="project" value="TreeGrafter"/>
</dbReference>
<dbReference type="Gene3D" id="3.40.50.1820">
    <property type="entry name" value="alpha/beta hydrolase"/>
    <property type="match status" value="1"/>
</dbReference>